<evidence type="ECO:0000313" key="2">
    <source>
        <dbReference type="EMBL" id="KAG5627633.1"/>
    </source>
</evidence>
<organism evidence="2 3">
    <name type="scientific">Solanum commersonii</name>
    <name type="common">Commerson's wild potato</name>
    <name type="synonym">Commerson's nightshade</name>
    <dbReference type="NCBI Taxonomy" id="4109"/>
    <lineage>
        <taxon>Eukaryota</taxon>
        <taxon>Viridiplantae</taxon>
        <taxon>Streptophyta</taxon>
        <taxon>Embryophyta</taxon>
        <taxon>Tracheophyta</taxon>
        <taxon>Spermatophyta</taxon>
        <taxon>Magnoliopsida</taxon>
        <taxon>eudicotyledons</taxon>
        <taxon>Gunneridae</taxon>
        <taxon>Pentapetalae</taxon>
        <taxon>asterids</taxon>
        <taxon>lamiids</taxon>
        <taxon>Solanales</taxon>
        <taxon>Solanaceae</taxon>
        <taxon>Solanoideae</taxon>
        <taxon>Solaneae</taxon>
        <taxon>Solanum</taxon>
    </lineage>
</organism>
<dbReference type="EMBL" id="JACXVP010000002">
    <property type="protein sequence ID" value="KAG5627633.1"/>
    <property type="molecule type" value="Genomic_DNA"/>
</dbReference>
<dbReference type="Proteomes" id="UP000824120">
    <property type="component" value="Chromosome 2"/>
</dbReference>
<gene>
    <name evidence="2" type="ORF">H5410_012851</name>
</gene>
<proteinExistence type="predicted"/>
<protein>
    <submittedName>
        <fullName evidence="2">Uncharacterized protein</fullName>
    </submittedName>
</protein>
<dbReference type="AlphaFoldDB" id="A0A9J6ATI1"/>
<sequence length="150" mass="17079">MDLYVFRILINVQVSVKPSSFQTGRSIQELKLKAVNYDKWSGKAYHFSGPPMMQTKKSVIEGMETRSRYPLGEHGERERRKGKENVYNHLDDAQYLVQRNRFKVNLFKDTKSGVSGMKKCLSRKEENVRGVGGLSTSLELCVTGPQGPYS</sequence>
<evidence type="ECO:0000313" key="3">
    <source>
        <dbReference type="Proteomes" id="UP000824120"/>
    </source>
</evidence>
<accession>A0A9J6ATI1</accession>
<reference evidence="2 3" key="1">
    <citation type="submission" date="2020-09" db="EMBL/GenBank/DDBJ databases">
        <title>De no assembly of potato wild relative species, Solanum commersonii.</title>
        <authorList>
            <person name="Cho K."/>
        </authorList>
    </citation>
    <scope>NUCLEOTIDE SEQUENCE [LARGE SCALE GENOMIC DNA]</scope>
    <source>
        <strain evidence="2">LZ3.2</strain>
        <tissue evidence="2">Leaf</tissue>
    </source>
</reference>
<feature type="region of interest" description="Disordered" evidence="1">
    <location>
        <begin position="66"/>
        <end position="85"/>
    </location>
</feature>
<name>A0A9J6ATI1_SOLCO</name>
<comment type="caution">
    <text evidence="2">The sequence shown here is derived from an EMBL/GenBank/DDBJ whole genome shotgun (WGS) entry which is preliminary data.</text>
</comment>
<keyword evidence="3" id="KW-1185">Reference proteome</keyword>
<evidence type="ECO:0000256" key="1">
    <source>
        <dbReference type="SAM" id="MobiDB-lite"/>
    </source>
</evidence>